<keyword evidence="14" id="KW-1185">Reference proteome</keyword>
<gene>
    <name evidence="13" type="primary">thiP</name>
    <name evidence="13" type="ordered locus">MS1525</name>
</gene>
<sequence length="544" mass="61140">MNKWFSRRHIMRPSQYAAGLSVLLLLVCVYGGALQAVFNTGEPYPWRNLWQDDYLHRVLLFSFGQASLSAFLSVFIGGIFARAFFYQSFKGKDFLLKIFSLTFVLPSLVAIFGLLGIYGSSGWAVKLLQAVHIQWRPDIYGLSGILIAHLFFNIPLAVRMFLQGLHNIPNQQRQLAAQLNLRGWQFIRLIELPYLRQQLLPVFMLIFTLCFTSFAIVLTLGGGPKYTTLEVAIYQAIIFDFDLAKAALFALLQFVFCFTLFGLSTLFSAAPETNLSYKELWIAKQSSAVKIWQILVLILVGLFILLPLVNIVAAAFSAEEFISAWQDPQLWRAMGFSFTIAPLSACLSLLMSMGLLLLSRRLVWLHLTKIANVIMNLGMLILAVPGLILAVGLFLLLQKMEFGTAHLFVVMVMCNAFSAMPFVIRILAPAMNNNMQYYEKLCQSLGIRGWQRFRLIEQHKLAQPIKYAFALACTLSLGDFTAIALFGSQQFSSLPYLLYQQLGSYRGDQAAVTALVLLLMCLLIFILVEGAKNSDKNENANDKT</sequence>
<dbReference type="InterPro" id="IPR005947">
    <property type="entry name" value="ThiP_ABC_transpt"/>
</dbReference>
<keyword evidence="5" id="KW-1003">Cell membrane</keyword>
<keyword evidence="10 11" id="KW-0472">Membrane</keyword>
<dbReference type="PANTHER" id="PTHR30183">
    <property type="entry name" value="MOLYBDENUM TRANSPORT SYSTEM PERMEASE PROTEIN MODB"/>
    <property type="match status" value="1"/>
</dbReference>
<dbReference type="EMBL" id="AE016827">
    <property type="protein sequence ID" value="AAU38132.1"/>
    <property type="molecule type" value="Genomic_DNA"/>
</dbReference>
<evidence type="ECO:0000256" key="7">
    <source>
        <dbReference type="ARBA" id="ARBA00022692"/>
    </source>
</evidence>
<dbReference type="InterPro" id="IPR000515">
    <property type="entry name" value="MetI-like"/>
</dbReference>
<dbReference type="Proteomes" id="UP000000607">
    <property type="component" value="Chromosome"/>
</dbReference>
<feature type="transmembrane region" description="Helical" evidence="11">
    <location>
        <begin position="98"/>
        <end position="119"/>
    </location>
</feature>
<comment type="subcellular location">
    <subcellularLocation>
        <location evidence="1">Cell inner membrane</location>
        <topology evidence="1">Multi-pass membrane protein</topology>
    </subcellularLocation>
    <subcellularLocation>
        <location evidence="11">Cell membrane</location>
        <topology evidence="11">Multi-pass membrane protein</topology>
    </subcellularLocation>
</comment>
<evidence type="ECO:0000256" key="4">
    <source>
        <dbReference type="ARBA" id="ARBA00022448"/>
    </source>
</evidence>
<feature type="transmembrane region" description="Helical" evidence="11">
    <location>
        <begin position="291"/>
        <end position="316"/>
    </location>
</feature>
<comment type="similarity">
    <text evidence="11">Belongs to the binding-protein-dependent transport system permease family.</text>
</comment>
<dbReference type="Gene3D" id="1.10.3720.10">
    <property type="entry name" value="MetI-like"/>
    <property type="match status" value="2"/>
</dbReference>
<feature type="transmembrane region" description="Helical" evidence="11">
    <location>
        <begin position="60"/>
        <end position="86"/>
    </location>
</feature>
<protein>
    <recommendedName>
        <fullName evidence="3">Thiamine transport system permease protein ThiP</fullName>
    </recommendedName>
</protein>
<dbReference type="KEGG" id="msu:MS1525"/>
<feature type="transmembrane region" description="Helical" evidence="11">
    <location>
        <begin position="509"/>
        <end position="528"/>
    </location>
</feature>
<evidence type="ECO:0000256" key="9">
    <source>
        <dbReference type="ARBA" id="ARBA00022989"/>
    </source>
</evidence>
<feature type="transmembrane region" description="Helical" evidence="11">
    <location>
        <begin position="139"/>
        <end position="162"/>
    </location>
</feature>
<evidence type="ECO:0000256" key="10">
    <source>
        <dbReference type="ARBA" id="ARBA00023136"/>
    </source>
</evidence>
<dbReference type="PANTHER" id="PTHR30183:SF9">
    <property type="entry name" value="THIAMINE TRANSPORT SYSTEM PERMEASE PROTEIN THIP"/>
    <property type="match status" value="1"/>
</dbReference>
<evidence type="ECO:0000256" key="6">
    <source>
        <dbReference type="ARBA" id="ARBA00022519"/>
    </source>
</evidence>
<dbReference type="SUPFAM" id="SSF161098">
    <property type="entry name" value="MetI-like"/>
    <property type="match status" value="2"/>
</dbReference>
<dbReference type="GO" id="GO:0005886">
    <property type="term" value="C:plasma membrane"/>
    <property type="evidence" value="ECO:0007669"/>
    <property type="project" value="UniProtKB-SubCell"/>
</dbReference>
<evidence type="ECO:0000256" key="8">
    <source>
        <dbReference type="ARBA" id="ARBA00022737"/>
    </source>
</evidence>
<feature type="domain" description="ABC transmembrane type-1" evidence="12">
    <location>
        <begin position="55"/>
        <end position="262"/>
    </location>
</feature>
<dbReference type="HOGENOM" id="CLU_021838_5_3_6"/>
<dbReference type="PROSITE" id="PS50928">
    <property type="entry name" value="ABC_TM1"/>
    <property type="match status" value="2"/>
</dbReference>
<accession>Q65SC8</accession>
<dbReference type="NCBIfam" id="TIGR01253">
    <property type="entry name" value="thiP"/>
    <property type="match status" value="1"/>
</dbReference>
<comment type="subunit">
    <text evidence="2">The complex is composed of two ATP-binding proteins (ThiQ), two transmembrane proteins (ThiP) and a solute-binding protein (ThiB).</text>
</comment>
<evidence type="ECO:0000256" key="11">
    <source>
        <dbReference type="RuleBase" id="RU363032"/>
    </source>
</evidence>
<proteinExistence type="inferred from homology"/>
<dbReference type="AlphaFoldDB" id="Q65SC8"/>
<evidence type="ECO:0000256" key="3">
    <source>
        <dbReference type="ARBA" id="ARBA00016947"/>
    </source>
</evidence>
<feature type="domain" description="ABC transmembrane type-1" evidence="12">
    <location>
        <begin position="334"/>
        <end position="528"/>
    </location>
</feature>
<evidence type="ECO:0000256" key="5">
    <source>
        <dbReference type="ARBA" id="ARBA00022475"/>
    </source>
</evidence>
<feature type="transmembrane region" description="Helical" evidence="11">
    <location>
        <begin position="336"/>
        <end position="358"/>
    </location>
</feature>
<dbReference type="NCBIfam" id="NF006952">
    <property type="entry name" value="PRK09433.1-3"/>
    <property type="match status" value="1"/>
</dbReference>
<keyword evidence="9 11" id="KW-1133">Transmembrane helix</keyword>
<evidence type="ECO:0000313" key="14">
    <source>
        <dbReference type="Proteomes" id="UP000000607"/>
    </source>
</evidence>
<feature type="transmembrane region" description="Helical" evidence="11">
    <location>
        <begin position="370"/>
        <end position="395"/>
    </location>
</feature>
<dbReference type="InterPro" id="IPR035906">
    <property type="entry name" value="MetI-like_sf"/>
</dbReference>
<dbReference type="CDD" id="cd06261">
    <property type="entry name" value="TM_PBP2"/>
    <property type="match status" value="2"/>
</dbReference>
<dbReference type="GO" id="GO:0015888">
    <property type="term" value="P:thiamine transport"/>
    <property type="evidence" value="ECO:0007669"/>
    <property type="project" value="InterPro"/>
</dbReference>
<dbReference type="eggNOG" id="COG1178">
    <property type="taxonomic scope" value="Bacteria"/>
</dbReference>
<dbReference type="Pfam" id="PF00528">
    <property type="entry name" value="BPD_transp_1"/>
    <property type="match status" value="2"/>
</dbReference>
<feature type="transmembrane region" description="Helical" evidence="11">
    <location>
        <begin position="467"/>
        <end position="489"/>
    </location>
</feature>
<dbReference type="GO" id="GO:0022857">
    <property type="term" value="F:transmembrane transporter activity"/>
    <property type="evidence" value="ECO:0007669"/>
    <property type="project" value="InterPro"/>
</dbReference>
<evidence type="ECO:0000313" key="13">
    <source>
        <dbReference type="EMBL" id="AAU38132.1"/>
    </source>
</evidence>
<keyword evidence="6" id="KW-0997">Cell inner membrane</keyword>
<name>Q65SC8_MANSM</name>
<evidence type="ECO:0000256" key="2">
    <source>
        <dbReference type="ARBA" id="ARBA00011650"/>
    </source>
</evidence>
<evidence type="ECO:0000259" key="12">
    <source>
        <dbReference type="PROSITE" id="PS50928"/>
    </source>
</evidence>
<feature type="transmembrane region" description="Helical" evidence="11">
    <location>
        <begin position="199"/>
        <end position="220"/>
    </location>
</feature>
<keyword evidence="4 11" id="KW-0813">Transport</keyword>
<dbReference type="STRING" id="221988.MS1525"/>
<keyword evidence="8" id="KW-0677">Repeat</keyword>
<feature type="transmembrane region" description="Helical" evidence="11">
    <location>
        <begin position="246"/>
        <end position="270"/>
    </location>
</feature>
<dbReference type="RefSeq" id="WP_011200698.1">
    <property type="nucleotide sequence ID" value="NC_006300.1"/>
</dbReference>
<evidence type="ECO:0000256" key="1">
    <source>
        <dbReference type="ARBA" id="ARBA00004429"/>
    </source>
</evidence>
<feature type="transmembrane region" description="Helical" evidence="11">
    <location>
        <begin position="407"/>
        <end position="428"/>
    </location>
</feature>
<reference evidence="13 14" key="1">
    <citation type="journal article" date="2004" name="Nat. Biotechnol.">
        <title>The genome sequence of the capnophilic rumen bacterium Mannheimia succiniciproducens.</title>
        <authorList>
            <person name="Hong S.H."/>
            <person name="Kim J.S."/>
            <person name="Lee S.Y."/>
            <person name="In Y.H."/>
            <person name="Choi S.S."/>
            <person name="Rih J.-K."/>
            <person name="Kim C.H."/>
            <person name="Jeong H."/>
            <person name="Hur C.G."/>
            <person name="Kim J.J."/>
        </authorList>
    </citation>
    <scope>NUCLEOTIDE SEQUENCE [LARGE SCALE GENOMIC DNA]</scope>
    <source>
        <strain evidence="14">KCTC 0769BP / MBEL55E</strain>
    </source>
</reference>
<organism evidence="13 14">
    <name type="scientific">Mannheimia succiniciproducens (strain KCTC 0769BP / MBEL55E)</name>
    <dbReference type="NCBI Taxonomy" id="221988"/>
    <lineage>
        <taxon>Bacteria</taxon>
        <taxon>Pseudomonadati</taxon>
        <taxon>Pseudomonadota</taxon>
        <taxon>Gammaproteobacteria</taxon>
        <taxon>Pasteurellales</taxon>
        <taxon>Pasteurellaceae</taxon>
        <taxon>Basfia</taxon>
    </lineage>
</organism>
<keyword evidence="7 11" id="KW-0812">Transmembrane</keyword>
<dbReference type="OrthoDB" id="7066776at2"/>